<keyword evidence="5 8" id="KW-0443">Lipid metabolism</keyword>
<proteinExistence type="inferred from homology"/>
<dbReference type="InterPro" id="IPR016035">
    <property type="entry name" value="Acyl_Trfase/lysoPLipase"/>
</dbReference>
<evidence type="ECO:0000259" key="10">
    <source>
        <dbReference type="PROSITE" id="PS51210"/>
    </source>
</evidence>
<dbReference type="SUPFAM" id="SSF52151">
    <property type="entry name" value="FabD/lysophospholipase-like"/>
    <property type="match status" value="1"/>
</dbReference>
<dbReference type="GO" id="GO:0046475">
    <property type="term" value="P:glycerophospholipid catabolic process"/>
    <property type="evidence" value="ECO:0007669"/>
    <property type="project" value="TreeGrafter"/>
</dbReference>
<dbReference type="EC" id="3.1.1.5" evidence="2 9"/>
<evidence type="ECO:0000313" key="12">
    <source>
        <dbReference type="Proteomes" id="UP000091918"/>
    </source>
</evidence>
<dbReference type="SMART" id="SM00022">
    <property type="entry name" value="PLAc"/>
    <property type="match status" value="1"/>
</dbReference>
<dbReference type="InterPro" id="IPR002642">
    <property type="entry name" value="LysoPLipase_cat_dom"/>
</dbReference>
<accession>A0A1B7NMR1</accession>
<sequence>MRPDLAALGTAIVVGTLSSTPTAAAAVEFTRHVSVRALPNAPNGYAPANVTCPETRPSVRSAATLSPSEMLWLKERRKKTTEAMVGFFSRIKIPDFNAQSYIQDHTGDLSALPNIGIAAFDNRTPNSTSPGHLGGLLQTATYLSSLSGGGWLTGSIYIYDSVEQKMQAGFDVSLTDYWGRALSYQLIDAPRGGIDYTWSSIALDPEFQAGNMPMPIVVADGRNPGELLVGGNATVFEFNPWEFGTHDPTIFGFVPLEYIGSKFDGGSLPPSESCVRGFDNAGYIMGTSSSLFNQFLLNLDSVDMPAKVKKAIQSLLERISNNDNDIASYSPSPFYHYANDTSPFAQIESLNMVDGGEDLQNIPLHPLIQPNRQVDVIFAVDSSADTIYNWPNGTALVATYERSQNPAIANGTVFPHIPDVNTFVNLGLNKKPTFFGCDSGNVTGTTPLVVYIPNSPYSTFSNVSTFQMSYPPNQRNDILQNGYLVATMGNGTVDPNWPTCVGCAMLSRSLERTNTPVPPACQKCFDTYCWDGTLNSTAPPSYEPSPIFARGNAVASRASRVAPRSLISLVAGCMTKLMLLA</sequence>
<dbReference type="OrthoDB" id="4084751at2759"/>
<evidence type="ECO:0000256" key="9">
    <source>
        <dbReference type="RuleBase" id="RU362103"/>
    </source>
</evidence>
<dbReference type="STRING" id="1658172.A0A1B7NMR1"/>
<comment type="catalytic activity">
    <reaction evidence="7 9">
        <text>a 1-acyl-sn-glycero-3-phosphocholine + H2O = sn-glycerol 3-phosphocholine + a fatty acid + H(+)</text>
        <dbReference type="Rhea" id="RHEA:15177"/>
        <dbReference type="ChEBI" id="CHEBI:15377"/>
        <dbReference type="ChEBI" id="CHEBI:15378"/>
        <dbReference type="ChEBI" id="CHEBI:16870"/>
        <dbReference type="ChEBI" id="CHEBI:28868"/>
        <dbReference type="ChEBI" id="CHEBI:58168"/>
        <dbReference type="EC" id="3.1.1.5"/>
    </reaction>
</comment>
<name>A0A1B7NMR1_9EURO</name>
<comment type="similarity">
    <text evidence="1 9">Belongs to the lysophospholipase family.</text>
</comment>
<evidence type="ECO:0000256" key="1">
    <source>
        <dbReference type="ARBA" id="ARBA00008780"/>
    </source>
</evidence>
<evidence type="ECO:0000256" key="4">
    <source>
        <dbReference type="ARBA" id="ARBA00022963"/>
    </source>
</evidence>
<evidence type="ECO:0000256" key="7">
    <source>
        <dbReference type="ARBA" id="ARBA00049531"/>
    </source>
</evidence>
<evidence type="ECO:0000256" key="5">
    <source>
        <dbReference type="ARBA" id="ARBA00023098"/>
    </source>
</evidence>
<keyword evidence="3 8" id="KW-0378">Hydrolase</keyword>
<organism evidence="11 12">
    <name type="scientific">Emergomyces africanus</name>
    <dbReference type="NCBI Taxonomy" id="1955775"/>
    <lineage>
        <taxon>Eukaryota</taxon>
        <taxon>Fungi</taxon>
        <taxon>Dikarya</taxon>
        <taxon>Ascomycota</taxon>
        <taxon>Pezizomycotina</taxon>
        <taxon>Eurotiomycetes</taxon>
        <taxon>Eurotiomycetidae</taxon>
        <taxon>Onygenales</taxon>
        <taxon>Ajellomycetaceae</taxon>
        <taxon>Emergomyces</taxon>
    </lineage>
</organism>
<evidence type="ECO:0000256" key="3">
    <source>
        <dbReference type="ARBA" id="ARBA00022801"/>
    </source>
</evidence>
<dbReference type="PANTHER" id="PTHR10728:SF62">
    <property type="entry name" value="LYSOPHOSPHOLIPASE"/>
    <property type="match status" value="1"/>
</dbReference>
<keyword evidence="6" id="KW-0325">Glycoprotein</keyword>
<evidence type="ECO:0000256" key="6">
    <source>
        <dbReference type="ARBA" id="ARBA00023180"/>
    </source>
</evidence>
<dbReference type="Pfam" id="PF01735">
    <property type="entry name" value="PLA2_B"/>
    <property type="match status" value="1"/>
</dbReference>
<dbReference type="PANTHER" id="PTHR10728">
    <property type="entry name" value="CYTOSOLIC PHOSPHOLIPASE A2"/>
    <property type="match status" value="1"/>
</dbReference>
<protein>
    <recommendedName>
        <fullName evidence="2 9">Lysophospholipase</fullName>
        <ecNumber evidence="2 9">3.1.1.5</ecNumber>
    </recommendedName>
</protein>
<keyword evidence="4 8" id="KW-0442">Lipid degradation</keyword>
<evidence type="ECO:0000313" key="11">
    <source>
        <dbReference type="EMBL" id="OAX78103.1"/>
    </source>
</evidence>
<feature type="domain" description="PLA2c" evidence="10">
    <location>
        <begin position="51"/>
        <end position="535"/>
    </location>
</feature>
<dbReference type="EMBL" id="LGUA01001741">
    <property type="protein sequence ID" value="OAX78103.1"/>
    <property type="molecule type" value="Genomic_DNA"/>
</dbReference>
<dbReference type="GO" id="GO:0004623">
    <property type="term" value="F:phospholipase A2 activity"/>
    <property type="evidence" value="ECO:0007669"/>
    <property type="project" value="TreeGrafter"/>
</dbReference>
<dbReference type="GO" id="GO:0005829">
    <property type="term" value="C:cytosol"/>
    <property type="evidence" value="ECO:0007669"/>
    <property type="project" value="TreeGrafter"/>
</dbReference>
<comment type="caution">
    <text evidence="11">The sequence shown here is derived from an EMBL/GenBank/DDBJ whole genome shotgun (WGS) entry which is preliminary data.</text>
</comment>
<dbReference type="GO" id="GO:0004622">
    <property type="term" value="F:phosphatidylcholine lysophospholipase activity"/>
    <property type="evidence" value="ECO:0007669"/>
    <property type="project" value="UniProtKB-EC"/>
</dbReference>
<dbReference type="PROSITE" id="PS51210">
    <property type="entry name" value="PLA2C"/>
    <property type="match status" value="1"/>
</dbReference>
<dbReference type="GO" id="GO:0005783">
    <property type="term" value="C:endoplasmic reticulum"/>
    <property type="evidence" value="ECO:0007669"/>
    <property type="project" value="TreeGrafter"/>
</dbReference>
<dbReference type="AlphaFoldDB" id="A0A1B7NMR1"/>
<evidence type="ECO:0000256" key="8">
    <source>
        <dbReference type="PROSITE-ProRule" id="PRU00555"/>
    </source>
</evidence>
<gene>
    <name evidence="11" type="ORF">ACJ72_07592</name>
</gene>
<keyword evidence="12" id="KW-1185">Reference proteome</keyword>
<reference evidence="11 12" key="1">
    <citation type="submission" date="2015-07" db="EMBL/GenBank/DDBJ databases">
        <title>Emmonsia species relationships and genome sequence.</title>
        <authorList>
            <person name="Cuomo C.A."/>
            <person name="Schwartz I.S."/>
            <person name="Kenyon C."/>
            <person name="de Hoog G.S."/>
            <person name="Govender N.P."/>
            <person name="Botha A."/>
            <person name="Moreno L."/>
            <person name="de Vries M."/>
            <person name="Munoz J.F."/>
            <person name="Stielow J.B."/>
        </authorList>
    </citation>
    <scope>NUCLEOTIDE SEQUENCE [LARGE SCALE GENOMIC DNA]</scope>
    <source>
        <strain evidence="11 12">CBS 136260</strain>
    </source>
</reference>
<dbReference type="Gene3D" id="3.40.1090.10">
    <property type="entry name" value="Cytosolic phospholipase A2 catalytic domain"/>
    <property type="match status" value="1"/>
</dbReference>
<evidence type="ECO:0000256" key="2">
    <source>
        <dbReference type="ARBA" id="ARBA00013274"/>
    </source>
</evidence>
<dbReference type="Proteomes" id="UP000091918">
    <property type="component" value="Unassembled WGS sequence"/>
</dbReference>